<gene>
    <name evidence="2" type="ORF">GCM10011322_12990</name>
</gene>
<dbReference type="Proteomes" id="UP000600449">
    <property type="component" value="Unassembled WGS sequence"/>
</dbReference>
<name>A0A917Q5Y1_9HYPH</name>
<protein>
    <recommendedName>
        <fullName evidence="1">Cupin type-2 domain-containing protein</fullName>
    </recommendedName>
</protein>
<dbReference type="Pfam" id="PF07883">
    <property type="entry name" value="Cupin_2"/>
    <property type="match status" value="1"/>
</dbReference>
<dbReference type="PANTHER" id="PTHR36114:SF1">
    <property type="entry name" value="16.7 KDA PROTEIN IN WHIE LOCUS"/>
    <property type="match status" value="1"/>
</dbReference>
<feature type="domain" description="Cupin type-2" evidence="1">
    <location>
        <begin position="49"/>
        <end position="98"/>
    </location>
</feature>
<dbReference type="RefSeq" id="WP_244645116.1">
    <property type="nucleotide sequence ID" value="NZ_BMMF01000003.1"/>
</dbReference>
<dbReference type="InterPro" id="IPR013096">
    <property type="entry name" value="Cupin_2"/>
</dbReference>
<accession>A0A917Q5Y1</accession>
<dbReference type="InterPro" id="IPR014710">
    <property type="entry name" value="RmlC-like_jellyroll"/>
</dbReference>
<dbReference type="InterPro" id="IPR019780">
    <property type="entry name" value="Germin_Mn-BS"/>
</dbReference>
<evidence type="ECO:0000313" key="2">
    <source>
        <dbReference type="EMBL" id="GGK27851.1"/>
    </source>
</evidence>
<reference evidence="2 3" key="1">
    <citation type="journal article" date="2014" name="Int. J. Syst. Evol. Microbiol.">
        <title>Complete genome sequence of Corynebacterium casei LMG S-19264T (=DSM 44701T), isolated from a smear-ripened cheese.</title>
        <authorList>
            <consortium name="US DOE Joint Genome Institute (JGI-PGF)"/>
            <person name="Walter F."/>
            <person name="Albersmeier A."/>
            <person name="Kalinowski J."/>
            <person name="Ruckert C."/>
        </authorList>
    </citation>
    <scope>NUCLEOTIDE SEQUENCE [LARGE SCALE GENOMIC DNA]</scope>
    <source>
        <strain evidence="2 3">CGMCC 1.9161</strain>
    </source>
</reference>
<organism evidence="2 3">
    <name type="scientific">Salinarimonas ramus</name>
    <dbReference type="NCBI Taxonomy" id="690164"/>
    <lineage>
        <taxon>Bacteria</taxon>
        <taxon>Pseudomonadati</taxon>
        <taxon>Pseudomonadota</taxon>
        <taxon>Alphaproteobacteria</taxon>
        <taxon>Hyphomicrobiales</taxon>
        <taxon>Salinarimonadaceae</taxon>
        <taxon>Salinarimonas</taxon>
    </lineage>
</organism>
<dbReference type="SUPFAM" id="SSF51182">
    <property type="entry name" value="RmlC-like cupins"/>
    <property type="match status" value="1"/>
</dbReference>
<dbReference type="AlphaFoldDB" id="A0A917Q5Y1"/>
<evidence type="ECO:0000259" key="1">
    <source>
        <dbReference type="Pfam" id="PF07883"/>
    </source>
</evidence>
<dbReference type="InterPro" id="IPR011051">
    <property type="entry name" value="RmlC_Cupin_sf"/>
</dbReference>
<sequence length="116" mass="12813">MTDSLEDTGSDTSIDFAEATAGLDGHHNFVLAGVNDHCLRIAVFTGEYRWHVHPHSDELFVVVEGRLEIDLDSGCVALGPGQAYRVAAGVRHRTRARERTVNLCFERTDAETVFVD</sequence>
<dbReference type="PROSITE" id="PS00725">
    <property type="entry name" value="GERMIN"/>
    <property type="match status" value="1"/>
</dbReference>
<keyword evidence="3" id="KW-1185">Reference proteome</keyword>
<dbReference type="InterPro" id="IPR052044">
    <property type="entry name" value="PKS_Associated_Protein"/>
</dbReference>
<dbReference type="EMBL" id="BMMF01000003">
    <property type="protein sequence ID" value="GGK27851.1"/>
    <property type="molecule type" value="Genomic_DNA"/>
</dbReference>
<dbReference type="Gene3D" id="2.60.120.10">
    <property type="entry name" value="Jelly Rolls"/>
    <property type="match status" value="1"/>
</dbReference>
<evidence type="ECO:0000313" key="3">
    <source>
        <dbReference type="Proteomes" id="UP000600449"/>
    </source>
</evidence>
<dbReference type="CDD" id="cd02226">
    <property type="entry name" value="cupin_YdbB-like"/>
    <property type="match status" value="1"/>
</dbReference>
<comment type="caution">
    <text evidence="2">The sequence shown here is derived from an EMBL/GenBank/DDBJ whole genome shotgun (WGS) entry which is preliminary data.</text>
</comment>
<proteinExistence type="predicted"/>
<dbReference type="GO" id="GO:0030145">
    <property type="term" value="F:manganese ion binding"/>
    <property type="evidence" value="ECO:0007669"/>
    <property type="project" value="InterPro"/>
</dbReference>
<dbReference type="PANTHER" id="PTHR36114">
    <property type="entry name" value="16.7 KDA PROTEIN IN WHIE LOCUS"/>
    <property type="match status" value="1"/>
</dbReference>